<gene>
    <name evidence="4" type="ORF">FXN61_47140</name>
</gene>
<dbReference type="Pfam" id="PF00486">
    <property type="entry name" value="Trans_reg_C"/>
    <property type="match status" value="1"/>
</dbReference>
<name>A0ABX1FXT6_9PSEU</name>
<dbReference type="InterPro" id="IPR001867">
    <property type="entry name" value="OmpR/PhoB-type_DNA-bd"/>
</dbReference>
<comment type="caution">
    <text evidence="4">The sequence shown here is derived from an EMBL/GenBank/DDBJ whole genome shotgun (WGS) entry which is preliminary data.</text>
</comment>
<dbReference type="InterPro" id="IPR051677">
    <property type="entry name" value="AfsR-DnrI-RedD_regulator"/>
</dbReference>
<dbReference type="InterPro" id="IPR002182">
    <property type="entry name" value="NB-ARC"/>
</dbReference>
<dbReference type="SUPFAM" id="SSF52540">
    <property type="entry name" value="P-loop containing nucleoside triphosphate hydrolases"/>
    <property type="match status" value="1"/>
</dbReference>
<keyword evidence="1 2" id="KW-0238">DNA-binding</keyword>
<accession>A0ABX1FXT6</accession>
<dbReference type="InterPro" id="IPR036388">
    <property type="entry name" value="WH-like_DNA-bd_sf"/>
</dbReference>
<dbReference type="SUPFAM" id="SSF46894">
    <property type="entry name" value="C-terminal effector domain of the bipartite response regulators"/>
    <property type="match status" value="1"/>
</dbReference>
<dbReference type="EMBL" id="VSRL01000449">
    <property type="protein sequence ID" value="NKE63878.1"/>
    <property type="molecule type" value="Genomic_DNA"/>
</dbReference>
<feature type="DNA-binding region" description="OmpR/PhoB-type" evidence="2">
    <location>
        <begin position="1"/>
        <end position="90"/>
    </location>
</feature>
<feature type="domain" description="OmpR/PhoB-type" evidence="3">
    <location>
        <begin position="1"/>
        <end position="90"/>
    </location>
</feature>
<dbReference type="InterPro" id="IPR027417">
    <property type="entry name" value="P-loop_NTPase"/>
</dbReference>
<evidence type="ECO:0000313" key="5">
    <source>
        <dbReference type="Proteomes" id="UP001515943"/>
    </source>
</evidence>
<dbReference type="Gene3D" id="1.10.10.10">
    <property type="entry name" value="Winged helix-like DNA-binding domain superfamily/Winged helix DNA-binding domain"/>
    <property type="match status" value="1"/>
</dbReference>
<dbReference type="SMART" id="SM00862">
    <property type="entry name" value="Trans_reg_C"/>
    <property type="match status" value="1"/>
</dbReference>
<evidence type="ECO:0000259" key="3">
    <source>
        <dbReference type="PROSITE" id="PS51755"/>
    </source>
</evidence>
<evidence type="ECO:0000256" key="1">
    <source>
        <dbReference type="ARBA" id="ARBA00023125"/>
    </source>
</evidence>
<dbReference type="PROSITE" id="PS51755">
    <property type="entry name" value="OMPR_PHOB"/>
    <property type="match status" value="1"/>
</dbReference>
<dbReference type="RefSeq" id="WP_188136280.1">
    <property type="nucleotide sequence ID" value="NZ_VSRL01000449.1"/>
</dbReference>
<keyword evidence="5" id="KW-1185">Reference proteome</keyword>
<evidence type="ECO:0000313" key="4">
    <source>
        <dbReference type="EMBL" id="NKE63878.1"/>
    </source>
</evidence>
<evidence type="ECO:0000256" key="2">
    <source>
        <dbReference type="PROSITE-ProRule" id="PRU01091"/>
    </source>
</evidence>
<sequence>MGDVRFRVLGPLAVEVDGREVTLPGGLCRALLAALLLRPNEVVPVDELVARVWHDGGGLRALRTLMNRLRAALGEANCVRTVGTGYVAEPENLDLLTFRELAKQGRNAEALELWRGPALADIDSAWVRSEVSALVEERRAVQGKLTIPHQIPAPPAQFVGRDHELGLLDHADGPLVISAVSGAAGVGKTALAMRWAHQAAHRFPAGQLYVNLRGFDPAVEPAKPQEVIRRFLAALGVHPGQIPKDETTQAELYRELVASKKLLVLLDNARDAEQVRPLLPGGDRCQVLITSRDRMSDLAGARPLELGMLRHAEAVALVTERIGAGRAAAEPEALARL</sequence>
<dbReference type="PANTHER" id="PTHR35807:SF1">
    <property type="entry name" value="TRANSCRIPTIONAL REGULATOR REDD"/>
    <property type="match status" value="1"/>
</dbReference>
<dbReference type="Pfam" id="PF00931">
    <property type="entry name" value="NB-ARC"/>
    <property type="match status" value="1"/>
</dbReference>
<organism evidence="4 5">
    <name type="scientific">Lentzea indica</name>
    <dbReference type="NCBI Taxonomy" id="2604800"/>
    <lineage>
        <taxon>Bacteria</taxon>
        <taxon>Bacillati</taxon>
        <taxon>Actinomycetota</taxon>
        <taxon>Actinomycetes</taxon>
        <taxon>Pseudonocardiales</taxon>
        <taxon>Pseudonocardiaceae</taxon>
        <taxon>Lentzea</taxon>
    </lineage>
</organism>
<dbReference type="InterPro" id="IPR016032">
    <property type="entry name" value="Sig_transdc_resp-reg_C-effctor"/>
</dbReference>
<dbReference type="Proteomes" id="UP001515943">
    <property type="component" value="Unassembled WGS sequence"/>
</dbReference>
<reference evidence="4 5" key="1">
    <citation type="submission" date="2019-08" db="EMBL/GenBank/DDBJ databases">
        <title>Lentzea from Indian Himalayas.</title>
        <authorList>
            <person name="Mandal S."/>
            <person name="Mallick Gupta A."/>
            <person name="Maiti P.K."/>
            <person name="Sarkar J."/>
            <person name="Mandal S."/>
        </authorList>
    </citation>
    <scope>NUCLEOTIDE SEQUENCE [LARGE SCALE GENOMIC DNA]</scope>
    <source>
        <strain evidence="4 5">PSKA42</strain>
    </source>
</reference>
<protein>
    <submittedName>
        <fullName evidence="4">SARP family transcriptional regulator</fullName>
    </submittedName>
</protein>
<feature type="non-terminal residue" evidence="4">
    <location>
        <position position="337"/>
    </location>
</feature>
<dbReference type="PANTHER" id="PTHR35807">
    <property type="entry name" value="TRANSCRIPTIONAL REGULATOR REDD-RELATED"/>
    <property type="match status" value="1"/>
</dbReference>
<proteinExistence type="predicted"/>
<dbReference type="Gene3D" id="3.40.50.300">
    <property type="entry name" value="P-loop containing nucleotide triphosphate hydrolases"/>
    <property type="match status" value="1"/>
</dbReference>